<evidence type="ECO:0000313" key="3">
    <source>
        <dbReference type="Proteomes" id="UP000535182"/>
    </source>
</evidence>
<evidence type="ECO:0000313" key="2">
    <source>
        <dbReference type="EMBL" id="MBB5328636.1"/>
    </source>
</evidence>
<feature type="transmembrane region" description="Helical" evidence="1">
    <location>
        <begin position="242"/>
        <end position="264"/>
    </location>
</feature>
<dbReference type="AlphaFoldDB" id="A0A9X0QDY0"/>
<evidence type="ECO:0000256" key="1">
    <source>
        <dbReference type="SAM" id="Phobius"/>
    </source>
</evidence>
<sequence length="597" mass="65868">MGELALALAKIRKYRDEQQTAAPLAGWSLHHTAQLLVGAAVMIAGALEGRYGKSELFGDDISYLDVANMIRAGDWRAGLNPVWSIGYPWLISMVRRWFPATPHGELAAVFWLNLSIYFVAWIGFLRLLRLVAGSLRGDPLREADRPLSPFLLICGGCIFVTVQTGVCRVSTIGPDLLVTCMFFFASAVALKVFLQPTVGNSVALGALLGVGFLTKAILLTLAGVFFGMMVALQGRRRIVAPFFRAVGVFLLFVLVYGAGLSWALGRPTLGEAGALNFAFHVNHLSHWMGWQGGPPELGSPIHPVRMLRNDPPVFAFGEPFHVTYPPQFNMAYWYEGYRQVFSLKNMARAIVENLHDLKYVFQEILPVTLAVMVCFCVAFLVKRRTRTGAAPSLDPWIVYLPSIVGFSFYLVVHLEGRYVAGFLCVIGMAPFLTLDRLPLRSSIRTAAILLLVAATLFNSTERLHGAVRSAIERTDMQSGGQWAIADYLVKLNLKAGDKVASVAPRNDFRCTWAYASSLHIVAAIGNDAFDPQSQVQDLHLFFDHPSTQQQVLELFREQGAVAVVATDIPFEVSSPGWQHVPGSQAWVRFLKPIEITK</sequence>
<reference evidence="2 3" key="1">
    <citation type="submission" date="2020-08" db="EMBL/GenBank/DDBJ databases">
        <title>Genomic Encyclopedia of Type Strains, Phase IV (KMG-V): Genome sequencing to study the core and pangenomes of soil and plant-associated prokaryotes.</title>
        <authorList>
            <person name="Whitman W."/>
        </authorList>
    </citation>
    <scope>NUCLEOTIDE SEQUENCE [LARGE SCALE GENOMIC DNA]</scope>
    <source>
        <strain evidence="2 3">X5P2</strain>
    </source>
</reference>
<name>A0A9X0QDY0_9BACT</name>
<feature type="transmembrane region" description="Helical" evidence="1">
    <location>
        <begin position="393"/>
        <end position="412"/>
    </location>
</feature>
<keyword evidence="1" id="KW-0812">Transmembrane</keyword>
<proteinExistence type="predicted"/>
<dbReference type="Proteomes" id="UP000535182">
    <property type="component" value="Unassembled WGS sequence"/>
</dbReference>
<gene>
    <name evidence="2" type="ORF">HDF14_002246</name>
</gene>
<feature type="transmembrane region" description="Helical" evidence="1">
    <location>
        <begin position="106"/>
        <end position="127"/>
    </location>
</feature>
<protein>
    <submittedName>
        <fullName evidence="2">Uncharacterized protein</fullName>
    </submittedName>
</protein>
<feature type="transmembrane region" description="Helical" evidence="1">
    <location>
        <begin position="206"/>
        <end position="230"/>
    </location>
</feature>
<organism evidence="2 3">
    <name type="scientific">Tunturiibacter gelidiferens</name>
    <dbReference type="NCBI Taxonomy" id="3069689"/>
    <lineage>
        <taxon>Bacteria</taxon>
        <taxon>Pseudomonadati</taxon>
        <taxon>Acidobacteriota</taxon>
        <taxon>Terriglobia</taxon>
        <taxon>Terriglobales</taxon>
        <taxon>Acidobacteriaceae</taxon>
        <taxon>Tunturiibacter</taxon>
    </lineage>
</organism>
<feature type="transmembrane region" description="Helical" evidence="1">
    <location>
        <begin position="147"/>
        <end position="169"/>
    </location>
</feature>
<keyword evidence="3" id="KW-1185">Reference proteome</keyword>
<accession>A0A9X0QDY0</accession>
<comment type="caution">
    <text evidence="2">The sequence shown here is derived from an EMBL/GenBank/DDBJ whole genome shotgun (WGS) entry which is preliminary data.</text>
</comment>
<keyword evidence="1" id="KW-0472">Membrane</keyword>
<keyword evidence="1" id="KW-1133">Transmembrane helix</keyword>
<dbReference type="EMBL" id="JACHEB010000004">
    <property type="protein sequence ID" value="MBB5328636.1"/>
    <property type="molecule type" value="Genomic_DNA"/>
</dbReference>
<feature type="transmembrane region" description="Helical" evidence="1">
    <location>
        <begin position="176"/>
        <end position="194"/>
    </location>
</feature>
<feature type="transmembrane region" description="Helical" evidence="1">
    <location>
        <begin position="364"/>
        <end position="381"/>
    </location>
</feature>
<dbReference type="RefSeq" id="WP_183976280.1">
    <property type="nucleotide sequence ID" value="NZ_JACHEB010000004.1"/>
</dbReference>
<feature type="transmembrane region" description="Helical" evidence="1">
    <location>
        <begin position="418"/>
        <end position="434"/>
    </location>
</feature>